<dbReference type="InterPro" id="IPR004360">
    <property type="entry name" value="Glyas_Fos-R_dOase_dom"/>
</dbReference>
<dbReference type="Pfam" id="PF00903">
    <property type="entry name" value="Glyoxalase"/>
    <property type="match status" value="1"/>
</dbReference>
<dbReference type="InterPro" id="IPR029068">
    <property type="entry name" value="Glyas_Bleomycin-R_OHBP_Dase"/>
</dbReference>
<dbReference type="EMBL" id="JACTVM010000004">
    <property type="protein sequence ID" value="MBC9227211.1"/>
    <property type="molecule type" value="Genomic_DNA"/>
</dbReference>
<accession>A0A8I0K190</accession>
<dbReference type="Proteomes" id="UP000620591">
    <property type="component" value="Unassembled WGS sequence"/>
</dbReference>
<dbReference type="PROSITE" id="PS51819">
    <property type="entry name" value="VOC"/>
    <property type="match status" value="1"/>
</dbReference>
<feature type="domain" description="VOC" evidence="1">
    <location>
        <begin position="5"/>
        <end position="133"/>
    </location>
</feature>
<comment type="caution">
    <text evidence="2">The sequence shown here is derived from an EMBL/GenBank/DDBJ whole genome shotgun (WGS) entry which is preliminary data.</text>
</comment>
<organism evidence="2 3">
    <name type="scientific">Aeromicrobium senzhongii</name>
    <dbReference type="NCBI Taxonomy" id="2663859"/>
    <lineage>
        <taxon>Bacteria</taxon>
        <taxon>Bacillati</taxon>
        <taxon>Actinomycetota</taxon>
        <taxon>Actinomycetes</taxon>
        <taxon>Propionibacteriales</taxon>
        <taxon>Nocardioidaceae</taxon>
        <taxon>Aeromicrobium</taxon>
    </lineage>
</organism>
<evidence type="ECO:0000313" key="2">
    <source>
        <dbReference type="EMBL" id="MBC9227211.1"/>
    </source>
</evidence>
<gene>
    <name evidence="2" type="ORF">IBG24_12885</name>
</gene>
<proteinExistence type="predicted"/>
<dbReference type="InterPro" id="IPR037523">
    <property type="entry name" value="VOC_core"/>
</dbReference>
<evidence type="ECO:0000259" key="1">
    <source>
        <dbReference type="PROSITE" id="PS51819"/>
    </source>
</evidence>
<dbReference type="SUPFAM" id="SSF54593">
    <property type="entry name" value="Glyoxalase/Bleomycin resistance protein/Dihydroxybiphenyl dioxygenase"/>
    <property type="match status" value="1"/>
</dbReference>
<sequence length="143" mass="15953">MDVRFVAGVTVITSDPAQDQRLFAETLGLPLRPPVTDPDSEYVYSEEVAGTKHFGVWPLREAAQACFGQDTWPDTHPVPQATIEFEVDDVESAARELTDRGYRLVHEARTEPWQQVVARFQSADGLLIGVCFTPWMHDDPAAP</sequence>
<evidence type="ECO:0000313" key="3">
    <source>
        <dbReference type="Proteomes" id="UP000620591"/>
    </source>
</evidence>
<name>A0A8I0K190_9ACTN</name>
<protein>
    <submittedName>
        <fullName evidence="2">Glyoxalase</fullName>
    </submittedName>
</protein>
<reference evidence="2" key="1">
    <citation type="submission" date="2020-09" db="EMBL/GenBank/DDBJ databases">
        <title>Novel species in genus Aeromicrobium.</title>
        <authorList>
            <person name="Zhang G."/>
        </authorList>
    </citation>
    <scope>NUCLEOTIDE SEQUENCE</scope>
    <source>
        <strain evidence="2">Zg-636</strain>
    </source>
</reference>
<dbReference type="Gene3D" id="3.10.180.10">
    <property type="entry name" value="2,3-Dihydroxybiphenyl 1,2-Dioxygenase, domain 1"/>
    <property type="match status" value="1"/>
</dbReference>
<dbReference type="AlphaFoldDB" id="A0A8I0K190"/>